<dbReference type="PROSITE" id="PS50222">
    <property type="entry name" value="EF_HAND_2"/>
    <property type="match status" value="1"/>
</dbReference>
<sequence>MPRPRTLSLAIAAGLLLGSAGTASATAFGRADTNHDGRVTYEETRTVMPKLKQVSFDRFDTNKDGFIEKNEWSGLDAFYTFTYMQRN</sequence>
<keyword evidence="4" id="KW-1185">Reference proteome</keyword>
<evidence type="ECO:0000313" key="4">
    <source>
        <dbReference type="Proteomes" id="UP000319255"/>
    </source>
</evidence>
<feature type="chain" id="PRO_5021332056" description="EF-hand domain-containing protein" evidence="1">
    <location>
        <begin position="26"/>
        <end position="87"/>
    </location>
</feature>
<dbReference type="AlphaFoldDB" id="A0A501WGS9"/>
<dbReference type="EMBL" id="VFRP01000026">
    <property type="protein sequence ID" value="TPE47992.1"/>
    <property type="molecule type" value="Genomic_DNA"/>
</dbReference>
<dbReference type="Proteomes" id="UP000319255">
    <property type="component" value="Unassembled WGS sequence"/>
</dbReference>
<comment type="caution">
    <text evidence="3">The sequence shown here is derived from an EMBL/GenBank/DDBJ whole genome shotgun (WGS) entry which is preliminary data.</text>
</comment>
<dbReference type="RefSeq" id="WP_140455743.1">
    <property type="nucleotide sequence ID" value="NZ_VFRP01000026.1"/>
</dbReference>
<evidence type="ECO:0000256" key="1">
    <source>
        <dbReference type="SAM" id="SignalP"/>
    </source>
</evidence>
<evidence type="ECO:0000313" key="3">
    <source>
        <dbReference type="EMBL" id="TPE47992.1"/>
    </source>
</evidence>
<dbReference type="OrthoDB" id="5470953at2"/>
<gene>
    <name evidence="3" type="ORF">FJM51_18930</name>
</gene>
<feature type="signal peptide" evidence="1">
    <location>
        <begin position="1"/>
        <end position="25"/>
    </location>
</feature>
<evidence type="ECO:0000259" key="2">
    <source>
        <dbReference type="PROSITE" id="PS50222"/>
    </source>
</evidence>
<dbReference type="Gene3D" id="1.10.238.10">
    <property type="entry name" value="EF-hand"/>
    <property type="match status" value="1"/>
</dbReference>
<dbReference type="Pfam" id="PF13202">
    <property type="entry name" value="EF-hand_5"/>
    <property type="match status" value="2"/>
</dbReference>
<dbReference type="PROSITE" id="PS00018">
    <property type="entry name" value="EF_HAND_1"/>
    <property type="match status" value="1"/>
</dbReference>
<reference evidence="3 4" key="1">
    <citation type="submission" date="2019-06" db="EMBL/GenBank/DDBJ databases">
        <title>A novel bacterium of genus Amaricoccus, isolated from marine sediment.</title>
        <authorList>
            <person name="Huang H."/>
            <person name="Mo K."/>
            <person name="Hu Y."/>
        </authorList>
    </citation>
    <scope>NUCLEOTIDE SEQUENCE [LARGE SCALE GENOMIC DNA]</scope>
    <source>
        <strain evidence="3 4">HB172011</strain>
    </source>
</reference>
<keyword evidence="1" id="KW-0732">Signal</keyword>
<dbReference type="InterPro" id="IPR002048">
    <property type="entry name" value="EF_hand_dom"/>
</dbReference>
<proteinExistence type="predicted"/>
<protein>
    <recommendedName>
        <fullName evidence="2">EF-hand domain-containing protein</fullName>
    </recommendedName>
</protein>
<dbReference type="InterPro" id="IPR018247">
    <property type="entry name" value="EF_Hand_1_Ca_BS"/>
</dbReference>
<dbReference type="InterPro" id="IPR011992">
    <property type="entry name" value="EF-hand-dom_pair"/>
</dbReference>
<dbReference type="SUPFAM" id="SSF47473">
    <property type="entry name" value="EF-hand"/>
    <property type="match status" value="1"/>
</dbReference>
<name>A0A501WGS9_9RHOB</name>
<feature type="domain" description="EF-hand" evidence="2">
    <location>
        <begin position="56"/>
        <end position="82"/>
    </location>
</feature>
<accession>A0A501WGS9</accession>
<dbReference type="GO" id="GO:0005509">
    <property type="term" value="F:calcium ion binding"/>
    <property type="evidence" value="ECO:0007669"/>
    <property type="project" value="InterPro"/>
</dbReference>
<organism evidence="3 4">
    <name type="scientific">Amaricoccus solimangrovi</name>
    <dbReference type="NCBI Taxonomy" id="2589815"/>
    <lineage>
        <taxon>Bacteria</taxon>
        <taxon>Pseudomonadati</taxon>
        <taxon>Pseudomonadota</taxon>
        <taxon>Alphaproteobacteria</taxon>
        <taxon>Rhodobacterales</taxon>
        <taxon>Paracoccaceae</taxon>
        <taxon>Amaricoccus</taxon>
    </lineage>
</organism>